<feature type="region of interest" description="Disordered" evidence="1">
    <location>
        <begin position="60"/>
        <end position="108"/>
    </location>
</feature>
<evidence type="ECO:0000256" key="2">
    <source>
        <dbReference type="SAM" id="SignalP"/>
    </source>
</evidence>
<dbReference type="AlphaFoldDB" id="A0A182WD97"/>
<proteinExistence type="predicted"/>
<evidence type="ECO:0000256" key="1">
    <source>
        <dbReference type="SAM" id="MobiDB-lite"/>
    </source>
</evidence>
<dbReference type="Proteomes" id="UP000075920">
    <property type="component" value="Unassembled WGS sequence"/>
</dbReference>
<sequence>MNQMKSVCFLLSAMLLLVHYVSAEHKKPDEKLVQIDNVHEDMIKPLNDILGELEGLRIRRAAQGGGGGQGGGPGGQGGEGGKGGRRGPPPGQSGQGGQGGQGSGENES</sequence>
<dbReference type="VEuPathDB" id="VectorBase:AMIN008334"/>
<feature type="chain" id="PRO_5008141157" evidence="2">
    <location>
        <begin position="24"/>
        <end position="108"/>
    </location>
</feature>
<feature type="compositionally biased region" description="Gly residues" evidence="1">
    <location>
        <begin position="63"/>
        <end position="81"/>
    </location>
</feature>
<evidence type="ECO:0000313" key="3">
    <source>
        <dbReference type="EnsemblMetazoa" id="AMIN008334-PA"/>
    </source>
</evidence>
<keyword evidence="4" id="KW-1185">Reference proteome</keyword>
<organism evidence="3 4">
    <name type="scientific">Anopheles minimus</name>
    <dbReference type="NCBI Taxonomy" id="112268"/>
    <lineage>
        <taxon>Eukaryota</taxon>
        <taxon>Metazoa</taxon>
        <taxon>Ecdysozoa</taxon>
        <taxon>Arthropoda</taxon>
        <taxon>Hexapoda</taxon>
        <taxon>Insecta</taxon>
        <taxon>Pterygota</taxon>
        <taxon>Neoptera</taxon>
        <taxon>Endopterygota</taxon>
        <taxon>Diptera</taxon>
        <taxon>Nematocera</taxon>
        <taxon>Culicoidea</taxon>
        <taxon>Culicidae</taxon>
        <taxon>Anophelinae</taxon>
        <taxon>Anopheles</taxon>
    </lineage>
</organism>
<keyword evidence="2" id="KW-0732">Signal</keyword>
<feature type="compositionally biased region" description="Gly residues" evidence="1">
    <location>
        <begin position="93"/>
        <end position="108"/>
    </location>
</feature>
<accession>A0A182WD97</accession>
<feature type="signal peptide" evidence="2">
    <location>
        <begin position="1"/>
        <end position="23"/>
    </location>
</feature>
<reference evidence="4" key="1">
    <citation type="submission" date="2013-03" db="EMBL/GenBank/DDBJ databases">
        <title>The Genome Sequence of Anopheles minimus MINIMUS1.</title>
        <authorList>
            <consortium name="The Broad Institute Genomics Platform"/>
            <person name="Neafsey D.E."/>
            <person name="Walton C."/>
            <person name="Walker B."/>
            <person name="Young S.K."/>
            <person name="Zeng Q."/>
            <person name="Gargeya S."/>
            <person name="Fitzgerald M."/>
            <person name="Haas B."/>
            <person name="Abouelleil A."/>
            <person name="Allen A.W."/>
            <person name="Alvarado L."/>
            <person name="Arachchi H.M."/>
            <person name="Berlin A.M."/>
            <person name="Chapman S.B."/>
            <person name="Gainer-Dewar J."/>
            <person name="Goldberg J."/>
            <person name="Griggs A."/>
            <person name="Gujja S."/>
            <person name="Hansen M."/>
            <person name="Howarth C."/>
            <person name="Imamovic A."/>
            <person name="Ireland A."/>
            <person name="Larimer J."/>
            <person name="McCowan C."/>
            <person name="Murphy C."/>
            <person name="Pearson M."/>
            <person name="Poon T.W."/>
            <person name="Priest M."/>
            <person name="Roberts A."/>
            <person name="Saif S."/>
            <person name="Shea T."/>
            <person name="Sisk P."/>
            <person name="Sykes S."/>
            <person name="Wortman J."/>
            <person name="Nusbaum C."/>
            <person name="Birren B."/>
        </authorList>
    </citation>
    <scope>NUCLEOTIDE SEQUENCE [LARGE SCALE GENOMIC DNA]</scope>
    <source>
        <strain evidence="4">MINIMUS1</strain>
    </source>
</reference>
<evidence type="ECO:0000313" key="4">
    <source>
        <dbReference type="Proteomes" id="UP000075920"/>
    </source>
</evidence>
<protein>
    <submittedName>
        <fullName evidence="3">Uncharacterized protein</fullName>
    </submittedName>
</protein>
<dbReference type="EnsemblMetazoa" id="AMIN008334-RA">
    <property type="protein sequence ID" value="AMIN008334-PA"/>
    <property type="gene ID" value="AMIN008334"/>
</dbReference>
<reference evidence="3" key="2">
    <citation type="submission" date="2020-05" db="UniProtKB">
        <authorList>
            <consortium name="EnsemblMetazoa"/>
        </authorList>
    </citation>
    <scope>IDENTIFICATION</scope>
    <source>
        <strain evidence="3">MINIMUS1</strain>
    </source>
</reference>
<name>A0A182WD97_9DIPT</name>